<dbReference type="EMBL" id="CP031442">
    <property type="protein sequence ID" value="AXM06693.1"/>
    <property type="molecule type" value="Genomic_DNA"/>
</dbReference>
<gene>
    <name evidence="3" type="ORF">B1B09_04680</name>
    <name evidence="2" type="ORF">DXN06_05710</name>
</gene>
<accession>A0A2B7IYL0</accession>
<dbReference type="Proteomes" id="UP000256621">
    <property type="component" value="Chromosome"/>
</dbReference>
<feature type="compositionally biased region" description="Polar residues" evidence="1">
    <location>
        <begin position="40"/>
        <end position="49"/>
    </location>
</feature>
<dbReference type="RefSeq" id="WP_002523078.1">
    <property type="nucleotide sequence ID" value="NZ_AP019664.1"/>
</dbReference>
<proteinExistence type="predicted"/>
<evidence type="ECO:0000256" key="1">
    <source>
        <dbReference type="SAM" id="MobiDB-lite"/>
    </source>
</evidence>
<dbReference type="Proteomes" id="UP000226191">
    <property type="component" value="Unassembled WGS sequence"/>
</dbReference>
<name>A0A2B7IYL0_CUTAC</name>
<dbReference type="AlphaFoldDB" id="A0A2B7IYL0"/>
<dbReference type="EMBL" id="MVCE01000002">
    <property type="protein sequence ID" value="PGF34917.1"/>
    <property type="molecule type" value="Genomic_DNA"/>
</dbReference>
<dbReference type="GeneID" id="300000348"/>
<protein>
    <submittedName>
        <fullName evidence="3">XRE family transcriptional regulator</fullName>
    </submittedName>
</protein>
<reference evidence="3 4" key="1">
    <citation type="submission" date="2017-02" db="EMBL/GenBank/DDBJ databases">
        <title>Prevalence of linear plasmids in Cutibacterium acnes isolates obtained from cancerous prostatic tissue.</title>
        <authorList>
            <person name="Davidsson S."/>
            <person name="Bruggemann H."/>
        </authorList>
    </citation>
    <scope>NUCLEOTIDE SEQUENCE [LARGE SCALE GENOMIC DNA]</scope>
    <source>
        <strain evidence="3 4">11-78</strain>
    </source>
</reference>
<feature type="compositionally biased region" description="Polar residues" evidence="1">
    <location>
        <begin position="13"/>
        <end position="29"/>
    </location>
</feature>
<evidence type="ECO:0000313" key="4">
    <source>
        <dbReference type="Proteomes" id="UP000226191"/>
    </source>
</evidence>
<evidence type="ECO:0000313" key="2">
    <source>
        <dbReference type="EMBL" id="AXM06693.1"/>
    </source>
</evidence>
<feature type="region of interest" description="Disordered" evidence="1">
    <location>
        <begin position="1"/>
        <end position="59"/>
    </location>
</feature>
<reference evidence="2 5" key="2">
    <citation type="submission" date="2018-08" db="EMBL/GenBank/DDBJ databases">
        <title>Genome sequencing of Cutibacterium acnes KCOM 1315.</title>
        <authorList>
            <person name="Kook J.-K."/>
            <person name="Park S.-N."/>
            <person name="Lim Y.K."/>
        </authorList>
    </citation>
    <scope>NUCLEOTIDE SEQUENCE [LARGE SCALE GENOMIC DNA]</scope>
    <source>
        <strain evidence="2 5">KCOM 1315</strain>
    </source>
</reference>
<organism evidence="3 4">
    <name type="scientific">Cutibacterium acnes</name>
    <name type="common">Propionibacterium acnes</name>
    <dbReference type="NCBI Taxonomy" id="1747"/>
    <lineage>
        <taxon>Bacteria</taxon>
        <taxon>Bacillati</taxon>
        <taxon>Actinomycetota</taxon>
        <taxon>Actinomycetes</taxon>
        <taxon>Propionibacteriales</taxon>
        <taxon>Propionibacteriaceae</taxon>
        <taxon>Cutibacterium</taxon>
    </lineage>
</organism>
<evidence type="ECO:0000313" key="5">
    <source>
        <dbReference type="Proteomes" id="UP000256621"/>
    </source>
</evidence>
<sequence>MWPRSLLVGRDAASQQSDIAKAESMTQIARSVRVGRESRYTSPSATGNIFSDDRRVRAR</sequence>
<evidence type="ECO:0000313" key="3">
    <source>
        <dbReference type="EMBL" id="PGF34917.1"/>
    </source>
</evidence>